<feature type="region of interest" description="Disordered" evidence="1">
    <location>
        <begin position="212"/>
        <end position="238"/>
    </location>
</feature>
<feature type="compositionally biased region" description="Low complexity" evidence="1">
    <location>
        <begin position="269"/>
        <end position="293"/>
    </location>
</feature>
<feature type="compositionally biased region" description="Polar residues" evidence="1">
    <location>
        <begin position="512"/>
        <end position="528"/>
    </location>
</feature>
<name>A0A267ELF2_9PLAT</name>
<feature type="compositionally biased region" description="Acidic residues" evidence="1">
    <location>
        <begin position="662"/>
        <end position="674"/>
    </location>
</feature>
<gene>
    <name evidence="2" type="ORF">BOX15_Mlig030212g1</name>
</gene>
<feature type="region of interest" description="Disordered" evidence="1">
    <location>
        <begin position="492"/>
        <end position="528"/>
    </location>
</feature>
<feature type="compositionally biased region" description="Basic and acidic residues" evidence="1">
    <location>
        <begin position="499"/>
        <end position="511"/>
    </location>
</feature>
<evidence type="ECO:0000313" key="3">
    <source>
        <dbReference type="Proteomes" id="UP000215902"/>
    </source>
</evidence>
<proteinExistence type="predicted"/>
<comment type="caution">
    <text evidence="2">The sequence shown here is derived from an EMBL/GenBank/DDBJ whole genome shotgun (WGS) entry which is preliminary data.</text>
</comment>
<feature type="compositionally biased region" description="Polar residues" evidence="1">
    <location>
        <begin position="78"/>
        <end position="94"/>
    </location>
</feature>
<feature type="region of interest" description="Disordered" evidence="1">
    <location>
        <begin position="1"/>
        <end position="103"/>
    </location>
</feature>
<protein>
    <submittedName>
        <fullName evidence="2">Uncharacterized protein</fullName>
    </submittedName>
</protein>
<sequence length="674" mass="73195">MDRQQQQLNLLVYDPQSNATPNNKSKSTAAAADEQAMPIAGTNDNAADCENTADAASNSNSMPGRQRKRRSLFGTAKLSPTSKAAKQQRKSTVTGRHKDGASSRRACLTEIIFEDVQKAKELFGFRQKSAVTAAGATEMATTAAATATVTEPTLQSHPVVTRLMQQQQQMEAEPDDSSNVRSRTTTSRRVFAPIALTEDDFDEHKSAVPTAAAMVTLPRRRSHRHRRASSDLVSDAPLSASSVAVDAAAASDLLLTAGHQLNQSSINHASSLEESSFHSQQQQQQLLSQAPPSVRSLPLQQQQQQQQQHSPAHQRRVARFWELKRLLVELTKRKADKCRQLAALEAKEKSLSGEFCPRSDSQHHTDHSGSSSLPRNQPNLHQPPQHHQQPHHQSTVGSASGQLCFPTQYLVAVEEETVHSELVQLQEEAAVQRAMVEANARLLRECQADKLGRQLKRKRTQEYQRSQEKLRSINQRIAEIRTRDSAAASAAASAGAADAVHHQVQGEDARQSADSQLQSPVLSVGQTGTWSPPVSGVSTFGQGQQICRHLSLQQPRHLPERRMNSFWQQQHSNCTGSNASAVASTVSVDSGYQEISCCTSSTTSLESHLQRGACPTLRTFQTSATATAAAPAAPAAAATAGEVPANAKLTVNKPEPYNDIAAMDEDDSISSDQF</sequence>
<feature type="compositionally biased region" description="Polar residues" evidence="1">
    <location>
        <begin position="54"/>
        <end position="63"/>
    </location>
</feature>
<keyword evidence="3" id="KW-1185">Reference proteome</keyword>
<dbReference type="EMBL" id="NIVC01001948">
    <property type="protein sequence ID" value="PAA62328.1"/>
    <property type="molecule type" value="Genomic_DNA"/>
</dbReference>
<feature type="region of interest" description="Disordered" evidence="1">
    <location>
        <begin position="166"/>
        <end position="185"/>
    </location>
</feature>
<dbReference type="Proteomes" id="UP000215902">
    <property type="component" value="Unassembled WGS sequence"/>
</dbReference>
<feature type="compositionally biased region" description="Polar residues" evidence="1">
    <location>
        <begin position="368"/>
        <end position="380"/>
    </location>
</feature>
<evidence type="ECO:0000313" key="2">
    <source>
        <dbReference type="EMBL" id="PAA62328.1"/>
    </source>
</evidence>
<organism evidence="2 3">
    <name type="scientific">Macrostomum lignano</name>
    <dbReference type="NCBI Taxonomy" id="282301"/>
    <lineage>
        <taxon>Eukaryota</taxon>
        <taxon>Metazoa</taxon>
        <taxon>Spiralia</taxon>
        <taxon>Lophotrochozoa</taxon>
        <taxon>Platyhelminthes</taxon>
        <taxon>Rhabditophora</taxon>
        <taxon>Macrostomorpha</taxon>
        <taxon>Macrostomida</taxon>
        <taxon>Macrostomidae</taxon>
        <taxon>Macrostomum</taxon>
    </lineage>
</organism>
<feature type="compositionally biased region" description="Polar residues" evidence="1">
    <location>
        <begin position="1"/>
        <end position="28"/>
    </location>
</feature>
<evidence type="ECO:0000256" key="1">
    <source>
        <dbReference type="SAM" id="MobiDB-lite"/>
    </source>
</evidence>
<feature type="region of interest" description="Disordered" evidence="1">
    <location>
        <begin position="349"/>
        <end position="400"/>
    </location>
</feature>
<feature type="compositionally biased region" description="Basic residues" evidence="1">
    <location>
        <begin position="218"/>
        <end position="227"/>
    </location>
</feature>
<accession>A0A267ELF2</accession>
<feature type="region of interest" description="Disordered" evidence="1">
    <location>
        <begin position="640"/>
        <end position="674"/>
    </location>
</feature>
<feature type="compositionally biased region" description="Low complexity" evidence="1">
    <location>
        <begin position="382"/>
        <end position="393"/>
    </location>
</feature>
<reference evidence="2 3" key="1">
    <citation type="submission" date="2017-06" db="EMBL/GenBank/DDBJ databases">
        <title>A platform for efficient transgenesis in Macrostomum lignano, a flatworm model organism for stem cell research.</title>
        <authorList>
            <person name="Berezikov E."/>
        </authorList>
    </citation>
    <scope>NUCLEOTIDE SEQUENCE [LARGE SCALE GENOMIC DNA]</scope>
    <source>
        <strain evidence="2">DV1</strain>
        <tissue evidence="2">Whole organism</tissue>
    </source>
</reference>
<dbReference type="AlphaFoldDB" id="A0A267ELF2"/>
<feature type="region of interest" description="Disordered" evidence="1">
    <location>
        <begin position="269"/>
        <end position="314"/>
    </location>
</feature>